<dbReference type="HOGENOM" id="CLU_2739043_0_0_6"/>
<evidence type="ECO:0000313" key="3">
    <source>
        <dbReference type="Proteomes" id="UP000011617"/>
    </source>
</evidence>
<evidence type="ECO:0000313" key="2">
    <source>
        <dbReference type="EMBL" id="ELV08574.1"/>
    </source>
</evidence>
<keyword evidence="1" id="KW-0812">Transmembrane</keyword>
<dbReference type="AlphaFoldDB" id="L8Y0I1"/>
<evidence type="ECO:0000256" key="1">
    <source>
        <dbReference type="SAM" id="Phobius"/>
    </source>
</evidence>
<keyword evidence="1" id="KW-0472">Membrane</keyword>
<name>L8Y0I1_9GAMM</name>
<dbReference type="Proteomes" id="UP000011617">
    <property type="component" value="Unassembled WGS sequence"/>
</dbReference>
<proteinExistence type="predicted"/>
<gene>
    <name evidence="2" type="ORF">F387_01172</name>
</gene>
<accession>L8Y0I1</accession>
<keyword evidence="3" id="KW-1185">Reference proteome</keyword>
<reference evidence="2 3" key="1">
    <citation type="journal article" date="2013" name="Genome Announc.">
        <title>Complete Genome Sequence of Wohlfahrtiimonas chitiniclastica Strain SH04, Isolated from Chrysomya megacephala Collected from Pudong International Airport in China.</title>
        <authorList>
            <person name="Cao X.M."/>
            <person name="Chen T."/>
            <person name="Xu L.Z."/>
            <person name="Yao L.S."/>
            <person name="Qi J."/>
            <person name="Zhang X.L."/>
            <person name="Yan Q.L."/>
            <person name="Deng Y.H."/>
            <person name="Guo T.Y."/>
            <person name="Wang J."/>
            <person name="Hu K.X."/>
            <person name="Xu B.L."/>
        </authorList>
    </citation>
    <scope>NUCLEOTIDE SEQUENCE [LARGE SCALE GENOMIC DNA]</scope>
    <source>
        <strain evidence="2 3">SH04</strain>
    </source>
</reference>
<protein>
    <submittedName>
        <fullName evidence="2">Uncharacterized protein</fullName>
    </submittedName>
</protein>
<keyword evidence="1" id="KW-1133">Transmembrane helix</keyword>
<organism evidence="2 3">
    <name type="scientific">Wohlfahrtiimonas chitiniclastica SH04</name>
    <dbReference type="NCBI Taxonomy" id="1261130"/>
    <lineage>
        <taxon>Bacteria</taxon>
        <taxon>Pseudomonadati</taxon>
        <taxon>Pseudomonadota</taxon>
        <taxon>Gammaproteobacteria</taxon>
        <taxon>Cardiobacteriales</taxon>
        <taxon>Ignatzschineriaceae</taxon>
        <taxon>Wohlfahrtiimonas</taxon>
    </lineage>
</organism>
<comment type="caution">
    <text evidence="2">The sequence shown here is derived from an EMBL/GenBank/DDBJ whole genome shotgun (WGS) entry which is preliminary data.</text>
</comment>
<dbReference type="EMBL" id="AOBV01000004">
    <property type="protein sequence ID" value="ELV08574.1"/>
    <property type="molecule type" value="Genomic_DNA"/>
</dbReference>
<sequence length="71" mass="8144">MILLSCPKFFVLFLELQIEIQILHRFLNVVIFLLLLVSTVPGDGFSIAQIGLMVLYLNDEIIKLLNYLFSS</sequence>
<feature type="transmembrane region" description="Helical" evidence="1">
    <location>
        <begin position="29"/>
        <end position="57"/>
    </location>
</feature>